<dbReference type="CDD" id="cd06295">
    <property type="entry name" value="PBP1_CelR"/>
    <property type="match status" value="1"/>
</dbReference>
<feature type="region of interest" description="Disordered" evidence="4">
    <location>
        <begin position="1"/>
        <end position="21"/>
    </location>
</feature>
<dbReference type="AlphaFoldDB" id="A0A059KJM0"/>
<evidence type="ECO:0000256" key="4">
    <source>
        <dbReference type="SAM" id="MobiDB-lite"/>
    </source>
</evidence>
<dbReference type="eggNOG" id="COG1609">
    <property type="taxonomic scope" value="Bacteria"/>
</dbReference>
<dbReference type="PATRIC" id="fig|1286631.3.peg.2799"/>
<dbReference type="CDD" id="cd01392">
    <property type="entry name" value="HTH_LacI"/>
    <property type="match status" value="1"/>
</dbReference>
<dbReference type="InterPro" id="IPR046335">
    <property type="entry name" value="LacI/GalR-like_sensor"/>
</dbReference>
<keyword evidence="1" id="KW-0805">Transcription regulation</keyword>
<keyword evidence="3" id="KW-0804">Transcription</keyword>
<dbReference type="InterPro" id="IPR010982">
    <property type="entry name" value="Lambda_DNA-bd_dom_sf"/>
</dbReference>
<evidence type="ECO:0000256" key="1">
    <source>
        <dbReference type="ARBA" id="ARBA00023015"/>
    </source>
</evidence>
<gene>
    <name evidence="6" type="ORF">X805_28640</name>
</gene>
<dbReference type="SMART" id="SM00354">
    <property type="entry name" value="HTH_LACI"/>
    <property type="match status" value="1"/>
</dbReference>
<name>A0A059KJM0_9BURK</name>
<evidence type="ECO:0000313" key="7">
    <source>
        <dbReference type="Proteomes" id="UP000026714"/>
    </source>
</evidence>
<reference evidence="6 7" key="1">
    <citation type="journal article" date="2014" name="FEMS Microbiol. Ecol.">
        <title>Sphaerotilus natans encrusted with nanoball-shaped Fe(III) oxide minerals formed by nitrate-reducing mixotrophic Fe(II) oxidation.</title>
        <authorList>
            <person name="Park S."/>
            <person name="Kim D.H."/>
            <person name="Lee J.H."/>
            <person name="Hur H.G."/>
        </authorList>
    </citation>
    <scope>NUCLEOTIDE SEQUENCE [LARGE SCALE GENOMIC DNA]</scope>
    <source>
        <strain evidence="6 7">DSM 6575</strain>
    </source>
</reference>
<dbReference type="PANTHER" id="PTHR30146">
    <property type="entry name" value="LACI-RELATED TRANSCRIPTIONAL REPRESSOR"/>
    <property type="match status" value="1"/>
</dbReference>
<keyword evidence="7" id="KW-1185">Reference proteome</keyword>
<evidence type="ECO:0000256" key="3">
    <source>
        <dbReference type="ARBA" id="ARBA00023163"/>
    </source>
</evidence>
<dbReference type="Pfam" id="PF13377">
    <property type="entry name" value="Peripla_BP_3"/>
    <property type="match status" value="1"/>
</dbReference>
<dbReference type="STRING" id="34103.SAMN05421778_102147"/>
<organism evidence="6 7">
    <name type="scientific">Sphaerotilus natans subsp. natans DSM 6575</name>
    <dbReference type="NCBI Taxonomy" id="1286631"/>
    <lineage>
        <taxon>Bacteria</taxon>
        <taxon>Pseudomonadati</taxon>
        <taxon>Pseudomonadota</taxon>
        <taxon>Betaproteobacteria</taxon>
        <taxon>Burkholderiales</taxon>
        <taxon>Sphaerotilaceae</taxon>
        <taxon>Sphaerotilus</taxon>
    </lineage>
</organism>
<comment type="caution">
    <text evidence="6">The sequence shown here is derived from an EMBL/GenBank/DDBJ whole genome shotgun (WGS) entry which is preliminary data.</text>
</comment>
<evidence type="ECO:0000259" key="5">
    <source>
        <dbReference type="PROSITE" id="PS50932"/>
    </source>
</evidence>
<accession>A0A059KJM0</accession>
<dbReference type="PROSITE" id="PS00356">
    <property type="entry name" value="HTH_LACI_1"/>
    <property type="match status" value="1"/>
</dbReference>
<dbReference type="InterPro" id="IPR028082">
    <property type="entry name" value="Peripla_BP_I"/>
</dbReference>
<proteinExistence type="predicted"/>
<dbReference type="Gene3D" id="3.40.50.2300">
    <property type="match status" value="2"/>
</dbReference>
<dbReference type="SUPFAM" id="SSF53822">
    <property type="entry name" value="Periplasmic binding protein-like I"/>
    <property type="match status" value="1"/>
</dbReference>
<evidence type="ECO:0000313" key="6">
    <source>
        <dbReference type="EMBL" id="KDB51545.1"/>
    </source>
</evidence>
<dbReference type="GO" id="GO:0003700">
    <property type="term" value="F:DNA-binding transcription factor activity"/>
    <property type="evidence" value="ECO:0007669"/>
    <property type="project" value="TreeGrafter"/>
</dbReference>
<dbReference type="PROSITE" id="PS50932">
    <property type="entry name" value="HTH_LACI_2"/>
    <property type="match status" value="1"/>
</dbReference>
<dbReference type="Proteomes" id="UP000026714">
    <property type="component" value="Unassembled WGS sequence"/>
</dbReference>
<dbReference type="PANTHER" id="PTHR30146:SF120">
    <property type="entry name" value="ALANINE RACEMASE"/>
    <property type="match status" value="1"/>
</dbReference>
<feature type="compositionally biased region" description="Pro residues" evidence="4">
    <location>
        <begin position="1"/>
        <end position="15"/>
    </location>
</feature>
<dbReference type="GO" id="GO:0000976">
    <property type="term" value="F:transcription cis-regulatory region binding"/>
    <property type="evidence" value="ECO:0007669"/>
    <property type="project" value="TreeGrafter"/>
</dbReference>
<evidence type="ECO:0000256" key="2">
    <source>
        <dbReference type="ARBA" id="ARBA00023125"/>
    </source>
</evidence>
<keyword evidence="2" id="KW-0238">DNA-binding</keyword>
<sequence>MSLPPAAPESDPPGPGTQTRPGRLQMADIARIAGVSVATVSRALNGSTEVSAATRQRITELARSLNYTINISAKNLRLRHNRTVAVVIPYDRQTRLHVSDPFFLSMLGSLADALTDRGYDMLVSRIDADQLENASLSYDSGTALGIILIGQWHSHDQLNRLADQGVPLVVWGAQLPQQRYCSVGGDNLGGGRLATRHLIERGCRRFVFLGDPTTPESALRLRGHQHELAEAGLEPEACRVLAVGFDAARARTEVGRLLEQGVDFDAVVACSDVLATAVVPVLRLHGREVPRDVAVVGYDDIEWASHADPPLTTVRQPVARAGIEMVEALLERVAGRDAPPRTLPVELVVRQSSMR</sequence>
<feature type="domain" description="HTH lacI-type" evidence="5">
    <location>
        <begin position="26"/>
        <end position="78"/>
    </location>
</feature>
<dbReference type="Pfam" id="PF00356">
    <property type="entry name" value="LacI"/>
    <property type="match status" value="1"/>
</dbReference>
<dbReference type="EMBL" id="AZRA01000075">
    <property type="protein sequence ID" value="KDB51545.1"/>
    <property type="molecule type" value="Genomic_DNA"/>
</dbReference>
<dbReference type="Gene3D" id="1.10.260.40">
    <property type="entry name" value="lambda repressor-like DNA-binding domains"/>
    <property type="match status" value="1"/>
</dbReference>
<dbReference type="RefSeq" id="WP_310732045.1">
    <property type="nucleotide sequence ID" value="NZ_AZRA01000075.1"/>
</dbReference>
<dbReference type="SUPFAM" id="SSF47413">
    <property type="entry name" value="lambda repressor-like DNA-binding domains"/>
    <property type="match status" value="1"/>
</dbReference>
<dbReference type="InterPro" id="IPR000843">
    <property type="entry name" value="HTH_LacI"/>
</dbReference>
<protein>
    <submittedName>
        <fullName evidence="6">LacI family transcriptional regulator</fullName>
    </submittedName>
</protein>